<dbReference type="KEGG" id="ssan:NX02_17690"/>
<dbReference type="HOGENOM" id="CLU_035025_2_0_5"/>
<evidence type="ECO:0000256" key="2">
    <source>
        <dbReference type="SAM" id="SignalP"/>
    </source>
</evidence>
<dbReference type="InterPro" id="IPR006311">
    <property type="entry name" value="TAT_signal"/>
</dbReference>
<protein>
    <recommendedName>
        <fullName evidence="3">Alginate export domain-containing protein</fullName>
    </recommendedName>
</protein>
<dbReference type="InterPro" id="IPR025388">
    <property type="entry name" value="Alginate_export_dom"/>
</dbReference>
<evidence type="ECO:0000313" key="5">
    <source>
        <dbReference type="Proteomes" id="UP000018851"/>
    </source>
</evidence>
<feature type="region of interest" description="Disordered" evidence="1">
    <location>
        <begin position="52"/>
        <end position="84"/>
    </location>
</feature>
<dbReference type="OrthoDB" id="311329at2"/>
<name>W0AFA2_9SPHN</name>
<accession>W0AFA2</accession>
<dbReference type="PATRIC" id="fig|1123269.5.peg.3465"/>
<feature type="signal peptide" evidence="2">
    <location>
        <begin position="1"/>
        <end position="31"/>
    </location>
</feature>
<gene>
    <name evidence="4" type="ORF">NX02_17690</name>
</gene>
<dbReference type="EMBL" id="CP006644">
    <property type="protein sequence ID" value="AHE55212.1"/>
    <property type="molecule type" value="Genomic_DNA"/>
</dbReference>
<dbReference type="Pfam" id="PF13372">
    <property type="entry name" value="Alginate_exp"/>
    <property type="match status" value="1"/>
</dbReference>
<sequence length="524" mass="57155">MSMTPRRLRAAAGAAALSPLALLAATQPAAAQAVIARSAESPIVVLARSVDPNIPPSESGQTREPATPIATSYPAEAAGDGNTSAGYNLSRWAEDWTRYRDPQKRDDVLDRLKYLPLDDDGDVYVTLSGEARLRINLTTNPGLRKAPHQRQDILRLVGGADVHVGKHLRFYGEIAHGGLDGQNLGTPAATLRNDLMLQQGFAELRGAVGGVTVGGRYGRQEFTDGPNLLISQRDNNTIRFVLNGARGWVRGKTLRLDAFDFRMTRFGDGGMGDDKVDDGRRFSGVTGGVVIPRDWFGGSKLYLDPFVWRLRTDAATWGATTAREARNYAGARLWGEVGRLTIDWSANHQSGDFDGREIDATQVLMAQTYRLGAASTAPRIGFHADYASGGGADGHGKLRTAFSPFGNNIYYSYALFLTPTNLKAIAPNFTFQPVKRVRATLEYQWTWRADNTDAVYRANGTALPGTQIVPGSKVADVARAQFVWSISPRLSATMRLEYLRADTVLRRAGLRDSAFAAGWLSFRF</sequence>
<dbReference type="InterPro" id="IPR053728">
    <property type="entry name" value="Alginate_Permeability_Chnl"/>
</dbReference>
<dbReference type="eggNOG" id="ENOG502Z7ZC">
    <property type="taxonomic scope" value="Bacteria"/>
</dbReference>
<proteinExistence type="predicted"/>
<keyword evidence="5" id="KW-1185">Reference proteome</keyword>
<evidence type="ECO:0000259" key="3">
    <source>
        <dbReference type="Pfam" id="PF13372"/>
    </source>
</evidence>
<dbReference type="AlphaFoldDB" id="W0AFA2"/>
<dbReference type="STRING" id="1123269.NX02_17690"/>
<keyword evidence="2" id="KW-0732">Signal</keyword>
<dbReference type="Proteomes" id="UP000018851">
    <property type="component" value="Chromosome"/>
</dbReference>
<feature type="domain" description="Alginate export" evidence="3">
    <location>
        <begin position="124"/>
        <end position="498"/>
    </location>
</feature>
<evidence type="ECO:0000313" key="4">
    <source>
        <dbReference type="EMBL" id="AHE55212.1"/>
    </source>
</evidence>
<dbReference type="PROSITE" id="PS51318">
    <property type="entry name" value="TAT"/>
    <property type="match status" value="1"/>
</dbReference>
<reference evidence="4 5" key="1">
    <citation type="submission" date="2013-07" db="EMBL/GenBank/DDBJ databases">
        <title>Completed genome of Sphingomonas sanxanigenens NX02.</title>
        <authorList>
            <person name="Ma T."/>
            <person name="Huang H."/>
            <person name="Wu M."/>
            <person name="Li X."/>
            <person name="Li G."/>
        </authorList>
    </citation>
    <scope>NUCLEOTIDE SEQUENCE [LARGE SCALE GENOMIC DNA]</scope>
    <source>
        <strain evidence="4 5">NX02</strain>
    </source>
</reference>
<dbReference type="Gene3D" id="2.40.160.100">
    <property type="match status" value="1"/>
</dbReference>
<evidence type="ECO:0000256" key="1">
    <source>
        <dbReference type="SAM" id="MobiDB-lite"/>
    </source>
</evidence>
<organism evidence="4 5">
    <name type="scientific">Sphingomonas sanxanigenens DSM 19645 = NX02</name>
    <dbReference type="NCBI Taxonomy" id="1123269"/>
    <lineage>
        <taxon>Bacteria</taxon>
        <taxon>Pseudomonadati</taxon>
        <taxon>Pseudomonadota</taxon>
        <taxon>Alphaproteobacteria</taxon>
        <taxon>Sphingomonadales</taxon>
        <taxon>Sphingomonadaceae</taxon>
        <taxon>Sphingomonas</taxon>
    </lineage>
</organism>
<feature type="chain" id="PRO_5004785338" description="Alginate export domain-containing protein" evidence="2">
    <location>
        <begin position="32"/>
        <end position="524"/>
    </location>
</feature>